<evidence type="ECO:0000313" key="1">
    <source>
        <dbReference type="EMBL" id="QOL82339.1"/>
    </source>
</evidence>
<dbReference type="AlphaFoldDB" id="A0A7L9WPZ6"/>
<reference evidence="1 2" key="1">
    <citation type="submission" date="2019-10" db="EMBL/GenBank/DDBJ databases">
        <title>Pseudopuniceibacterium sp. HQ09 islated from Antarctica.</title>
        <authorList>
            <person name="Liao L."/>
            <person name="Su S."/>
            <person name="Chen B."/>
            <person name="Yu Y."/>
        </authorList>
    </citation>
    <scope>NUCLEOTIDE SEQUENCE [LARGE SCALE GENOMIC DNA]</scope>
    <source>
        <strain evidence="1 2">HQ09</strain>
    </source>
</reference>
<keyword evidence="2" id="KW-1185">Reference proteome</keyword>
<dbReference type="KEGG" id="pshq:F3W81_16800"/>
<name>A0A7L9WPZ6_9RHOB</name>
<sequence>MVDNKKTSAEALNRHVAMAMQRIAASQDAKSLRNLYENIQRHPDLDDIRKEELTEAVMQRMRVVSPALATRLGGAKDSLGREYLQSVFDRVSDRFDLSGNKVGQGVKTGGFMINGTRHVDVYLSYKTSDRRNLGFAWIQETVESEPFLELKLRDLGDSGAAEAPRETLTDKELAAARFEEELERLLGQ</sequence>
<dbReference type="Proteomes" id="UP000594118">
    <property type="component" value="Chromosome"/>
</dbReference>
<organism evidence="1 2">
    <name type="scientific">Pseudooceanicola spongiae</name>
    <dbReference type="NCBI Taxonomy" id="2613965"/>
    <lineage>
        <taxon>Bacteria</taxon>
        <taxon>Pseudomonadati</taxon>
        <taxon>Pseudomonadota</taxon>
        <taxon>Alphaproteobacteria</taxon>
        <taxon>Rhodobacterales</taxon>
        <taxon>Paracoccaceae</taxon>
        <taxon>Pseudooceanicola</taxon>
    </lineage>
</organism>
<proteinExistence type="predicted"/>
<protein>
    <submittedName>
        <fullName evidence="1">Uncharacterized protein</fullName>
    </submittedName>
</protein>
<accession>A0A7L9WPZ6</accession>
<gene>
    <name evidence="1" type="ORF">F3W81_16800</name>
</gene>
<dbReference type="RefSeq" id="WP_193080417.1">
    <property type="nucleotide sequence ID" value="NZ_CP045201.1"/>
</dbReference>
<dbReference type="EMBL" id="CP045201">
    <property type="protein sequence ID" value="QOL82339.1"/>
    <property type="molecule type" value="Genomic_DNA"/>
</dbReference>
<evidence type="ECO:0000313" key="2">
    <source>
        <dbReference type="Proteomes" id="UP000594118"/>
    </source>
</evidence>